<dbReference type="EMBL" id="JANBVO010000085">
    <property type="protein sequence ID" value="KAJ9130554.1"/>
    <property type="molecule type" value="Genomic_DNA"/>
</dbReference>
<evidence type="ECO:0000313" key="1">
    <source>
        <dbReference type="EMBL" id="KAJ9130554.1"/>
    </source>
</evidence>
<proteinExistence type="predicted"/>
<dbReference type="InterPro" id="IPR011333">
    <property type="entry name" value="SKP1/BTB/POZ_sf"/>
</dbReference>
<evidence type="ECO:0008006" key="3">
    <source>
        <dbReference type="Google" id="ProtNLM"/>
    </source>
</evidence>
<dbReference type="PANTHER" id="PTHR47843">
    <property type="entry name" value="BTB DOMAIN-CONTAINING PROTEIN-RELATED"/>
    <property type="match status" value="1"/>
</dbReference>
<dbReference type="Gene3D" id="3.30.710.10">
    <property type="entry name" value="Potassium Channel Kv1.1, Chain A"/>
    <property type="match status" value="1"/>
</dbReference>
<accession>A0AA38R2C7</accession>
<organism evidence="1 2">
    <name type="scientific">Pleurostoma richardsiae</name>
    <dbReference type="NCBI Taxonomy" id="41990"/>
    <lineage>
        <taxon>Eukaryota</taxon>
        <taxon>Fungi</taxon>
        <taxon>Dikarya</taxon>
        <taxon>Ascomycota</taxon>
        <taxon>Pezizomycotina</taxon>
        <taxon>Sordariomycetes</taxon>
        <taxon>Sordariomycetidae</taxon>
        <taxon>Calosphaeriales</taxon>
        <taxon>Pleurostomataceae</taxon>
        <taxon>Pleurostoma</taxon>
    </lineage>
</organism>
<comment type="caution">
    <text evidence="1">The sequence shown here is derived from an EMBL/GenBank/DDBJ whole genome shotgun (WGS) entry which is preliminary data.</text>
</comment>
<sequence length="346" mass="38208">MTYNMSCYQAPPSCDPLDMKPEEFKQLLETKPFKFIVGRSRAEVYIHEGLLSRLSLPLRSLIRGGAGSLEGCVVCEEVDEDVFARFAQFFYTGTYKNFAPAEDGDRGSRPGRATCISVNAEARQGNIGPSGSVFPEASPMVAQPVQVQDAFQLPYSLACYTMTADRTHSLFCRFYGFDRPDAMACDCGFGSEGGPSKKKRDFISAFMARHGGLTDVKNMNVWLTIWKTKRASPVMSYRRVFIGHAGVAALADRYAIASLMDLACAHLVDELSQWTISASAFVPDFGGLVRYVYSRVARGCELRLLVAQFAACVIEDVSGLEGWPALLHEVPDFTVDLVNQMIKRFG</sequence>
<gene>
    <name evidence="1" type="ORF">NKR23_g12144</name>
</gene>
<keyword evidence="2" id="KW-1185">Reference proteome</keyword>
<protein>
    <recommendedName>
        <fullName evidence="3">BTB domain-containing protein</fullName>
    </recommendedName>
</protein>
<reference evidence="1" key="1">
    <citation type="submission" date="2022-07" db="EMBL/GenBank/DDBJ databases">
        <title>Fungi with potential for degradation of polypropylene.</title>
        <authorList>
            <person name="Gostincar C."/>
        </authorList>
    </citation>
    <scope>NUCLEOTIDE SEQUENCE</scope>
    <source>
        <strain evidence="1">EXF-13308</strain>
    </source>
</reference>
<dbReference type="AlphaFoldDB" id="A0AA38R2C7"/>
<dbReference type="Proteomes" id="UP001174694">
    <property type="component" value="Unassembled WGS sequence"/>
</dbReference>
<name>A0AA38R2C7_9PEZI</name>
<evidence type="ECO:0000313" key="2">
    <source>
        <dbReference type="Proteomes" id="UP001174694"/>
    </source>
</evidence>